<dbReference type="PROSITE" id="PS51833">
    <property type="entry name" value="HDOD"/>
    <property type="match status" value="1"/>
</dbReference>
<dbReference type="Pfam" id="PF08668">
    <property type="entry name" value="HDOD"/>
    <property type="match status" value="1"/>
</dbReference>
<dbReference type="SMART" id="SM00267">
    <property type="entry name" value="GGDEF"/>
    <property type="match status" value="1"/>
</dbReference>
<name>A0A0H3A447_NITV4</name>
<evidence type="ECO:0000259" key="3">
    <source>
        <dbReference type="PROSITE" id="PS50887"/>
    </source>
</evidence>
<dbReference type="KEGG" id="dvl:Dvul_0207"/>
<dbReference type="Pfam" id="PF13188">
    <property type="entry name" value="PAS_8"/>
    <property type="match status" value="1"/>
</dbReference>
<accession>A0A0H3A447</accession>
<dbReference type="InterPro" id="IPR013976">
    <property type="entry name" value="HDOD"/>
</dbReference>
<dbReference type="SUPFAM" id="SSF55785">
    <property type="entry name" value="PYP-like sensor domain (PAS domain)"/>
    <property type="match status" value="1"/>
</dbReference>
<sequence length="833" mass="92773">MAEHTSDTTTRPIDIAACLELTFPPVTVQLVQALVAPYPELATIGRLIAMDPVLAAAVLNLVNSPYYGLASRVADLQRAAAVLGTREVLKLALSLSFQKKLSSAIKRSTQAMFADWRMVVWSAIAAEHIAQTLCPDKAHLAYLAALLKDLELFLRLCLDETGPLADRTCITSLDNGQLEEEGRLWGNTHPDRAADIIRQWNLPEELAEAIALHHDLDGLDGHPPLVQSVILATRWSDLIHGRGTHPAMLIRFEMLIRARLGLGDEGMDALRASCGQRYSSMLVQLGIRERSVGGRLHETSLRALQSYHFLSTELAHVQGGQEGIAATLGRQLRWYWNLTSWDLSLRVPGTDDHVLYTMDMGHAAPRLRHGPCPAGELPWRPGLSRQPLVTEASTWGELRLAAGTLDAERLSSFGVYCHFIALALEMYHREQAILETKAATLDALPLGITLLDRDGSAIGSNRRMLDLIGYPELVPSTPFMELLRETLGLDLSDDWKALQQPDAPPLHSRLFCPLPDAAARLGAHCAYVSLHRREHDSLLLIEDVTDLSELQAQTLRRHDFLERLFEAMQELVFIVNETGVITWASRKWGRLLQQNLFTISRPATSATPSWDPDTLHAVSPQVPVEVMLDGDGNGPGLYELVLTPLEARDDQGRSWLVVGRDLSTIRRLEDKIRQQAMNDGLTGLFNHSHFHLILEREMERSRRTGRGLGLIFFDLDRFKRINDTYGHQAGDTILRRVAAALASVTRKGMDFPCRYGGDEFAVVTTEIEAEALQRLAMRIRNTVVESCRNAIDLSMGLAMLKPEDTIESFVARTDRASYRAKNQPGGDRLQWAE</sequence>
<dbReference type="EMBL" id="CP000527">
    <property type="protein sequence ID" value="ABM27231.1"/>
    <property type="molecule type" value="Genomic_DNA"/>
</dbReference>
<dbReference type="PROSITE" id="PS50887">
    <property type="entry name" value="GGDEF"/>
    <property type="match status" value="1"/>
</dbReference>
<organism evidence="5 6">
    <name type="scientific">Nitratidesulfovibrio vulgaris (strain DP4)</name>
    <name type="common">Desulfovibrio vulgaris</name>
    <dbReference type="NCBI Taxonomy" id="391774"/>
    <lineage>
        <taxon>Bacteria</taxon>
        <taxon>Pseudomonadati</taxon>
        <taxon>Thermodesulfobacteriota</taxon>
        <taxon>Desulfovibrionia</taxon>
        <taxon>Desulfovibrionales</taxon>
        <taxon>Desulfovibrionaceae</taxon>
        <taxon>Nitratidesulfovibrio</taxon>
    </lineage>
</organism>
<dbReference type="InterPro" id="IPR050469">
    <property type="entry name" value="Diguanylate_Cyclase"/>
</dbReference>
<dbReference type="PANTHER" id="PTHR45138:SF9">
    <property type="entry name" value="DIGUANYLATE CYCLASE DGCM-RELATED"/>
    <property type="match status" value="1"/>
</dbReference>
<dbReference type="NCBIfam" id="TIGR00254">
    <property type="entry name" value="GGDEF"/>
    <property type="match status" value="1"/>
</dbReference>
<dbReference type="InterPro" id="IPR035965">
    <property type="entry name" value="PAS-like_dom_sf"/>
</dbReference>
<dbReference type="SUPFAM" id="SSF109604">
    <property type="entry name" value="HD-domain/PDEase-like"/>
    <property type="match status" value="1"/>
</dbReference>
<evidence type="ECO:0000313" key="6">
    <source>
        <dbReference type="Proteomes" id="UP000009173"/>
    </source>
</evidence>
<dbReference type="InterPro" id="IPR029787">
    <property type="entry name" value="Nucleotide_cyclase"/>
</dbReference>
<comment type="catalytic activity">
    <reaction evidence="2">
        <text>2 GTP = 3',3'-c-di-GMP + 2 diphosphate</text>
        <dbReference type="Rhea" id="RHEA:24898"/>
        <dbReference type="ChEBI" id="CHEBI:33019"/>
        <dbReference type="ChEBI" id="CHEBI:37565"/>
        <dbReference type="ChEBI" id="CHEBI:58805"/>
        <dbReference type="EC" id="2.7.7.65"/>
    </reaction>
</comment>
<dbReference type="AlphaFoldDB" id="A0A0H3A447"/>
<dbReference type="CDD" id="cd01949">
    <property type="entry name" value="GGDEF"/>
    <property type="match status" value="1"/>
</dbReference>
<dbReference type="Gene3D" id="3.30.70.270">
    <property type="match status" value="1"/>
</dbReference>
<dbReference type="GO" id="GO:0005886">
    <property type="term" value="C:plasma membrane"/>
    <property type="evidence" value="ECO:0007669"/>
    <property type="project" value="TreeGrafter"/>
</dbReference>
<gene>
    <name evidence="5" type="ordered locus">Dvul_0207</name>
</gene>
<dbReference type="RefSeq" id="WP_010940438.1">
    <property type="nucleotide sequence ID" value="NC_008751.1"/>
</dbReference>
<dbReference type="Pfam" id="PF00990">
    <property type="entry name" value="GGDEF"/>
    <property type="match status" value="1"/>
</dbReference>
<proteinExistence type="predicted"/>
<feature type="domain" description="GGDEF" evidence="3">
    <location>
        <begin position="706"/>
        <end position="833"/>
    </location>
</feature>
<dbReference type="GO" id="GO:0043709">
    <property type="term" value="P:cell adhesion involved in single-species biofilm formation"/>
    <property type="evidence" value="ECO:0007669"/>
    <property type="project" value="TreeGrafter"/>
</dbReference>
<dbReference type="PANTHER" id="PTHR45138">
    <property type="entry name" value="REGULATORY COMPONENTS OF SENSORY TRANSDUCTION SYSTEM"/>
    <property type="match status" value="1"/>
</dbReference>
<dbReference type="GO" id="GO:0052621">
    <property type="term" value="F:diguanylate cyclase activity"/>
    <property type="evidence" value="ECO:0007669"/>
    <property type="project" value="UniProtKB-EC"/>
</dbReference>
<dbReference type="Gene3D" id="3.30.450.20">
    <property type="entry name" value="PAS domain"/>
    <property type="match status" value="1"/>
</dbReference>
<dbReference type="SMART" id="SM00091">
    <property type="entry name" value="PAS"/>
    <property type="match status" value="2"/>
</dbReference>
<dbReference type="GO" id="GO:1902201">
    <property type="term" value="P:negative regulation of bacterial-type flagellum-dependent cell motility"/>
    <property type="evidence" value="ECO:0007669"/>
    <property type="project" value="TreeGrafter"/>
</dbReference>
<protein>
    <recommendedName>
        <fullName evidence="1">diguanylate cyclase</fullName>
        <ecNumber evidence="1">2.7.7.65</ecNumber>
    </recommendedName>
</protein>
<dbReference type="HOGENOM" id="CLU_342183_0_0_7"/>
<evidence type="ECO:0000259" key="4">
    <source>
        <dbReference type="PROSITE" id="PS51833"/>
    </source>
</evidence>
<dbReference type="SMR" id="A0A0H3A447"/>
<evidence type="ECO:0000256" key="1">
    <source>
        <dbReference type="ARBA" id="ARBA00012528"/>
    </source>
</evidence>
<dbReference type="EC" id="2.7.7.65" evidence="1"/>
<dbReference type="Gene3D" id="1.10.3210.10">
    <property type="entry name" value="Hypothetical protein af1432"/>
    <property type="match status" value="1"/>
</dbReference>
<dbReference type="SUPFAM" id="SSF55073">
    <property type="entry name" value="Nucleotide cyclase"/>
    <property type="match status" value="1"/>
</dbReference>
<dbReference type="Proteomes" id="UP000009173">
    <property type="component" value="Chromosome"/>
</dbReference>
<dbReference type="InterPro" id="IPR000160">
    <property type="entry name" value="GGDEF_dom"/>
</dbReference>
<evidence type="ECO:0000313" key="5">
    <source>
        <dbReference type="EMBL" id="ABM27231.1"/>
    </source>
</evidence>
<feature type="domain" description="HDOD" evidence="4">
    <location>
        <begin position="20"/>
        <end position="216"/>
    </location>
</feature>
<reference evidence="6" key="1">
    <citation type="journal article" date="2009" name="Environ. Microbiol.">
        <title>Contribution of mobile genetic elements to Desulfovibrio vulgaris genome plasticity.</title>
        <authorList>
            <person name="Walker C.B."/>
            <person name="Stolyar S."/>
            <person name="Chivian D."/>
            <person name="Pinel N."/>
            <person name="Gabster J.A."/>
            <person name="Dehal P.S."/>
            <person name="He Z."/>
            <person name="Yang Z.K."/>
            <person name="Yen H.C."/>
            <person name="Zhou J."/>
            <person name="Wall J.D."/>
            <person name="Hazen T.C."/>
            <person name="Arkin A.P."/>
            <person name="Stahl D.A."/>
        </authorList>
    </citation>
    <scope>NUCLEOTIDE SEQUENCE [LARGE SCALE GENOMIC DNA]</scope>
    <source>
        <strain evidence="6">DP4</strain>
    </source>
</reference>
<evidence type="ECO:0000256" key="2">
    <source>
        <dbReference type="ARBA" id="ARBA00034247"/>
    </source>
</evidence>
<dbReference type="InterPro" id="IPR043128">
    <property type="entry name" value="Rev_trsase/Diguanyl_cyclase"/>
</dbReference>
<dbReference type="InterPro" id="IPR000014">
    <property type="entry name" value="PAS"/>
</dbReference>